<proteinExistence type="predicted"/>
<organism evidence="2 3">
    <name type="scientific">Pseudomonas extremaustralis</name>
    <dbReference type="NCBI Taxonomy" id="359110"/>
    <lineage>
        <taxon>Bacteria</taxon>
        <taxon>Pseudomonadati</taxon>
        <taxon>Pseudomonadota</taxon>
        <taxon>Gammaproteobacteria</taxon>
        <taxon>Pseudomonadales</taxon>
        <taxon>Pseudomonadaceae</taxon>
        <taxon>Pseudomonas</taxon>
    </lineage>
</organism>
<reference evidence="2 3" key="1">
    <citation type="journal article" date="2018" name="Plant Biotechnol. Rep.">
        <title>Diversity and antifungal activity of endophytic bacteria associated with Panax ginseng seedlings.</title>
        <authorList>
            <person name="Park J.M."/>
            <person name="Hong C.E."/>
            <person name="Jo S.H."/>
        </authorList>
    </citation>
    <scope>NUCLEOTIDE SEQUENCE [LARGE SCALE GENOMIC DNA]</scope>
    <source>
        <strain evidence="2 3">PgKB38</strain>
    </source>
</reference>
<protein>
    <recommendedName>
        <fullName evidence="1">DUF551 domain-containing protein</fullName>
    </recommendedName>
</protein>
<name>A0A5M9J5Y2_9PSED</name>
<accession>A0A5M9J5Y2</accession>
<evidence type="ECO:0000259" key="1">
    <source>
        <dbReference type="Pfam" id="PF04448"/>
    </source>
</evidence>
<feature type="domain" description="DUF551" evidence="1">
    <location>
        <begin position="4"/>
        <end position="63"/>
    </location>
</feature>
<dbReference type="RefSeq" id="WP_150294858.1">
    <property type="nucleotide sequence ID" value="NZ_VTFH01000001.1"/>
</dbReference>
<sequence>MTDWIKCSERLPDDCKKVIVWVSRFGYYPDYIDCAHRQDGKWNAHEGNYQSITHWQPMPEAPTQ</sequence>
<dbReference type="InterPro" id="IPR007539">
    <property type="entry name" value="DUF551"/>
</dbReference>
<dbReference type="Pfam" id="PF04448">
    <property type="entry name" value="DUF551"/>
    <property type="match status" value="1"/>
</dbReference>
<dbReference type="Proteomes" id="UP000323425">
    <property type="component" value="Unassembled WGS sequence"/>
</dbReference>
<dbReference type="EMBL" id="VTFH01000001">
    <property type="protein sequence ID" value="KAA8563246.1"/>
    <property type="molecule type" value="Genomic_DNA"/>
</dbReference>
<gene>
    <name evidence="2" type="ORF">FX985_03314</name>
</gene>
<evidence type="ECO:0000313" key="3">
    <source>
        <dbReference type="Proteomes" id="UP000323425"/>
    </source>
</evidence>
<evidence type="ECO:0000313" key="2">
    <source>
        <dbReference type="EMBL" id="KAA8563246.1"/>
    </source>
</evidence>
<comment type="caution">
    <text evidence="2">The sequence shown here is derived from an EMBL/GenBank/DDBJ whole genome shotgun (WGS) entry which is preliminary data.</text>
</comment>
<dbReference type="AlphaFoldDB" id="A0A5M9J5Y2"/>